<comment type="caution">
    <text evidence="2">The sequence shown here is derived from an EMBL/GenBank/DDBJ whole genome shotgun (WGS) entry which is preliminary data.</text>
</comment>
<feature type="region of interest" description="Disordered" evidence="1">
    <location>
        <begin position="194"/>
        <end position="271"/>
    </location>
</feature>
<feature type="compositionally biased region" description="Polar residues" evidence="1">
    <location>
        <begin position="23"/>
        <end position="36"/>
    </location>
</feature>
<feature type="compositionally biased region" description="Basic and acidic residues" evidence="1">
    <location>
        <begin position="639"/>
        <end position="648"/>
    </location>
</feature>
<feature type="region of interest" description="Disordered" evidence="1">
    <location>
        <begin position="501"/>
        <end position="553"/>
    </location>
</feature>
<reference evidence="2 3" key="1">
    <citation type="submission" date="2017-03" db="EMBL/GenBank/DDBJ databases">
        <title>An alternative strategy for trypanosome survival in the mammalian bloodstream revealed through genome and transcriptome analysis of the ubiquitous bovine parasite Trypanosoma (Megatrypanum) theileri.</title>
        <authorList>
            <person name="Kelly S."/>
            <person name="Ivens A."/>
            <person name="Mott A."/>
            <person name="O'Neill E."/>
            <person name="Emms D."/>
            <person name="Macleod O."/>
            <person name="Voorheis P."/>
            <person name="Matthews J."/>
            <person name="Matthews K."/>
            <person name="Carrington M."/>
        </authorList>
    </citation>
    <scope>NUCLEOTIDE SEQUENCE [LARGE SCALE GENOMIC DNA]</scope>
    <source>
        <strain evidence="2">Edinburgh</strain>
    </source>
</reference>
<feature type="compositionally biased region" description="Polar residues" evidence="1">
    <location>
        <begin position="317"/>
        <end position="340"/>
    </location>
</feature>
<evidence type="ECO:0000256" key="1">
    <source>
        <dbReference type="SAM" id="MobiDB-lite"/>
    </source>
</evidence>
<feature type="region of interest" description="Disordered" evidence="1">
    <location>
        <begin position="441"/>
        <end position="463"/>
    </location>
</feature>
<organism evidence="2 3">
    <name type="scientific">Trypanosoma theileri</name>
    <dbReference type="NCBI Taxonomy" id="67003"/>
    <lineage>
        <taxon>Eukaryota</taxon>
        <taxon>Discoba</taxon>
        <taxon>Euglenozoa</taxon>
        <taxon>Kinetoplastea</taxon>
        <taxon>Metakinetoplastina</taxon>
        <taxon>Trypanosomatida</taxon>
        <taxon>Trypanosomatidae</taxon>
        <taxon>Trypanosoma</taxon>
    </lineage>
</organism>
<dbReference type="RefSeq" id="XP_028878254.1">
    <property type="nucleotide sequence ID" value="XM_029030485.1"/>
</dbReference>
<feature type="region of interest" description="Disordered" evidence="1">
    <location>
        <begin position="1"/>
        <end position="55"/>
    </location>
</feature>
<accession>A0A1X0NI39</accession>
<dbReference type="OrthoDB" id="250394at2759"/>
<feature type="compositionally biased region" description="Polar residues" evidence="1">
    <location>
        <begin position="662"/>
        <end position="674"/>
    </location>
</feature>
<evidence type="ECO:0000313" key="3">
    <source>
        <dbReference type="Proteomes" id="UP000192257"/>
    </source>
</evidence>
<proteinExistence type="predicted"/>
<feature type="region of interest" description="Disordered" evidence="1">
    <location>
        <begin position="594"/>
        <end position="704"/>
    </location>
</feature>
<evidence type="ECO:0000313" key="2">
    <source>
        <dbReference type="EMBL" id="ORC84188.1"/>
    </source>
</evidence>
<feature type="region of interest" description="Disordered" evidence="1">
    <location>
        <begin position="284"/>
        <end position="359"/>
    </location>
</feature>
<sequence length="718" mass="80533">MSDSGQQRRECREPHTFLESTYLERSTSPRLNNLTQESRRGRNNDTTGSSVFNRFSSVSPHQAGISYNSHSELYGSGGYFVPPPPPSAAGGVNVFPASHHTSNSVNWTLPPPAAAAAATVAAWAVPKDVPWIPPPLISPNGLPSSVNSSHHNTTVGASLEGGVKWPTPQDIPLPSMFPFPPYLLPPFPPLPPNVDLSQLPPPPPPPWFPSPLREPNGGVMEDDDYVDESSSSRDKDVDINPSNRKRMNVSYNKRYTREPSLSAQEQHHMRSITKEARRDLHRQLSRSVSADSQYKNNEIDQKRKQRSQPVRYVSPNGKRTATPRTTLSTAKRFTSPSYSRGTAATAAAMSAPVSKSNSNRRTDYYTAARAVKGVSPRLEDVMKKHSSAVGMRLENTSRGEGYARQYHRKTEERSGNYHHHHHDHNYEEKEKRERQFLSNLGDAHGTTTTPLSYHGSGKRDEQRAEEYVKGIEDLYKRLRRSYEEFQRDPSSFVRNTSALKEAANAMAPPLDSRMNDTHTHERKEKKEISQRNNNNNDEDRESTQVRDLGLPSQESQRIRDELLKLEMQWQRLEELKRGSTGEWAAAPVEFTPQNSRLISPQRESRSISAKSSNHSVNSEYSKSQRAKEQIKIMNGTLRRGSDLPHSTRADGVTTAKVATGIRSHNSTPLSQSDTLKGHHLDGTQTNPKDRNSNSSSNRGPFTRELVLGLVRERKAMLE</sequence>
<feature type="region of interest" description="Disordered" evidence="1">
    <location>
        <begin position="409"/>
        <end position="429"/>
    </location>
</feature>
<feature type="compositionally biased region" description="Basic and acidic residues" evidence="1">
    <location>
        <begin position="675"/>
        <end position="691"/>
    </location>
</feature>
<name>A0A1X0NI39_9TRYP</name>
<dbReference type="VEuPathDB" id="TriTrypDB:TM35_000481490"/>
<feature type="compositionally biased region" description="Polar residues" evidence="1">
    <location>
        <begin position="44"/>
        <end position="55"/>
    </location>
</feature>
<dbReference type="AlphaFoldDB" id="A0A1X0NI39"/>
<feature type="compositionally biased region" description="Basic and acidic residues" evidence="1">
    <location>
        <begin position="1"/>
        <end position="16"/>
    </location>
</feature>
<feature type="compositionally biased region" description="Polar residues" evidence="1">
    <location>
        <begin position="249"/>
        <end position="264"/>
    </location>
</feature>
<keyword evidence="3" id="KW-1185">Reference proteome</keyword>
<dbReference type="Proteomes" id="UP000192257">
    <property type="component" value="Unassembled WGS sequence"/>
</dbReference>
<dbReference type="GeneID" id="39990265"/>
<feature type="compositionally biased region" description="Polar residues" evidence="1">
    <location>
        <begin position="606"/>
        <end position="623"/>
    </location>
</feature>
<feature type="compositionally biased region" description="Basic and acidic residues" evidence="1">
    <location>
        <begin position="513"/>
        <end position="529"/>
    </location>
</feature>
<gene>
    <name evidence="2" type="ORF">TM35_000481490</name>
</gene>
<protein>
    <submittedName>
        <fullName evidence="2">Uncharacterized protein</fullName>
    </submittedName>
</protein>
<feature type="compositionally biased region" description="Polar residues" evidence="1">
    <location>
        <begin position="285"/>
        <end position="296"/>
    </location>
</feature>
<dbReference type="EMBL" id="NBCO01000048">
    <property type="protein sequence ID" value="ORC84188.1"/>
    <property type="molecule type" value="Genomic_DNA"/>
</dbReference>
<feature type="compositionally biased region" description="Pro residues" evidence="1">
    <location>
        <begin position="199"/>
        <end position="209"/>
    </location>
</feature>